<keyword evidence="1" id="KW-1133">Transmembrane helix</keyword>
<reference evidence="2 5" key="2">
    <citation type="submission" date="2018-02" db="EMBL/GenBank/DDBJ databases">
        <authorList>
            <person name="Rodrigo-Torres L."/>
            <person name="Arahal R. D."/>
            <person name="Lucena T."/>
        </authorList>
    </citation>
    <scope>NUCLEOTIDE SEQUENCE [LARGE SCALE GENOMIC DNA]</scope>
    <source>
        <strain evidence="2 5">CECT 8486</strain>
    </source>
</reference>
<dbReference type="EMBL" id="OKQR01000001">
    <property type="protein sequence ID" value="SPD91888.1"/>
    <property type="molecule type" value="Genomic_DNA"/>
</dbReference>
<keyword evidence="1" id="KW-0472">Membrane</keyword>
<dbReference type="EMBL" id="OKQU01000001">
    <property type="protein sequence ID" value="SPE07167.1"/>
    <property type="molecule type" value="Genomic_DNA"/>
</dbReference>
<dbReference type="Proteomes" id="UP000239237">
    <property type="component" value="Unassembled WGS sequence"/>
</dbReference>
<name>A0A2N9KAU5_9LACO</name>
<proteinExistence type="predicted"/>
<dbReference type="Proteomes" id="UP000237923">
    <property type="component" value="Unassembled WGS sequence"/>
</dbReference>
<keyword evidence="5" id="KW-1185">Reference proteome</keyword>
<evidence type="ECO:0000313" key="5">
    <source>
        <dbReference type="Proteomes" id="UP000239237"/>
    </source>
</evidence>
<dbReference type="GeneID" id="99675176"/>
<evidence type="ECO:0000256" key="1">
    <source>
        <dbReference type="SAM" id="Phobius"/>
    </source>
</evidence>
<dbReference type="RefSeq" id="WP_165784757.1">
    <property type="nucleotide sequence ID" value="NZ_AP017935.1"/>
</dbReference>
<evidence type="ECO:0000313" key="4">
    <source>
        <dbReference type="Proteomes" id="UP000237923"/>
    </source>
</evidence>
<dbReference type="AlphaFoldDB" id="A0A2N9KAU5"/>
<organism evidence="3 4">
    <name type="scientific">Leuconostoc suionicum</name>
    <dbReference type="NCBI Taxonomy" id="1511761"/>
    <lineage>
        <taxon>Bacteria</taxon>
        <taxon>Bacillati</taxon>
        <taxon>Bacillota</taxon>
        <taxon>Bacilli</taxon>
        <taxon>Lactobacillales</taxon>
        <taxon>Lactobacillaceae</taxon>
        <taxon>Leuconostoc</taxon>
    </lineage>
</organism>
<gene>
    <name evidence="2" type="ORF">LES8486_00880</name>
    <name evidence="3" type="ORF">LES9216_01027</name>
</gene>
<keyword evidence="1" id="KW-0812">Transmembrane</keyword>
<evidence type="ECO:0000313" key="3">
    <source>
        <dbReference type="EMBL" id="SPE07167.1"/>
    </source>
</evidence>
<evidence type="ECO:0000313" key="2">
    <source>
        <dbReference type="EMBL" id="SPD91888.1"/>
    </source>
</evidence>
<protein>
    <submittedName>
        <fullName evidence="3">Uncharacterized protein</fullName>
    </submittedName>
</protein>
<accession>A0A2N9KAU5</accession>
<sequence>MKKASVFVLMISLILMFASLISWIMSQPTFAIIASNLGLLILAISYLWENRNNFLK</sequence>
<feature type="transmembrane region" description="Helical" evidence="1">
    <location>
        <begin position="30"/>
        <end position="48"/>
    </location>
</feature>
<reference evidence="3 4" key="1">
    <citation type="submission" date="2018-02" db="EMBL/GenBank/DDBJ databases">
        <authorList>
            <person name="Cohen D.B."/>
            <person name="Kent A.D."/>
        </authorList>
    </citation>
    <scope>NUCLEOTIDE SEQUENCE [LARGE SCALE GENOMIC DNA]</scope>
    <source>
        <strain evidence="3 4">CECT 9216</strain>
    </source>
</reference>
<feature type="transmembrane region" description="Helical" evidence="1">
    <location>
        <begin position="7"/>
        <end position="24"/>
    </location>
</feature>